<feature type="compositionally biased region" description="Basic and acidic residues" evidence="1">
    <location>
        <begin position="64"/>
        <end position="78"/>
    </location>
</feature>
<comment type="caution">
    <text evidence="2">The sequence shown here is derived from an EMBL/GenBank/DDBJ whole genome shotgun (WGS) entry which is preliminary data.</text>
</comment>
<feature type="compositionally biased region" description="Polar residues" evidence="1">
    <location>
        <begin position="28"/>
        <end position="49"/>
    </location>
</feature>
<sequence length="108" mass="12271">MNSEQAVPNKPSNLSDYVEGCHEPAESGTPTSVASSTRYRGLQSQPTETNENECHPSKQGFEQDFAHDEFQKRERDVDELAEEIQSQTQHGLHEEPDHNRKGRRIAHD</sequence>
<dbReference type="Proteomes" id="UP001480595">
    <property type="component" value="Unassembled WGS sequence"/>
</dbReference>
<name>A0ABR1SXK2_9PEZI</name>
<dbReference type="RefSeq" id="XP_066708272.1">
    <property type="nucleotide sequence ID" value="XM_066866596.1"/>
</dbReference>
<proteinExistence type="predicted"/>
<evidence type="ECO:0000313" key="2">
    <source>
        <dbReference type="EMBL" id="KAK8038420.1"/>
    </source>
</evidence>
<evidence type="ECO:0000256" key="1">
    <source>
        <dbReference type="SAM" id="MobiDB-lite"/>
    </source>
</evidence>
<feature type="compositionally biased region" description="Polar residues" evidence="1">
    <location>
        <begin position="1"/>
        <end position="15"/>
    </location>
</feature>
<dbReference type="EMBL" id="JAQQWL010000016">
    <property type="protein sequence ID" value="KAK8038420.1"/>
    <property type="molecule type" value="Genomic_DNA"/>
</dbReference>
<gene>
    <name evidence="2" type="ORF">PG994_015187</name>
</gene>
<organism evidence="2 3">
    <name type="scientific">Apiospora phragmitis</name>
    <dbReference type="NCBI Taxonomy" id="2905665"/>
    <lineage>
        <taxon>Eukaryota</taxon>
        <taxon>Fungi</taxon>
        <taxon>Dikarya</taxon>
        <taxon>Ascomycota</taxon>
        <taxon>Pezizomycotina</taxon>
        <taxon>Sordariomycetes</taxon>
        <taxon>Xylariomycetidae</taxon>
        <taxon>Amphisphaeriales</taxon>
        <taxon>Apiosporaceae</taxon>
        <taxon>Apiospora</taxon>
    </lineage>
</organism>
<feature type="compositionally biased region" description="Basic and acidic residues" evidence="1">
    <location>
        <begin position="91"/>
        <end position="108"/>
    </location>
</feature>
<reference evidence="2 3" key="1">
    <citation type="submission" date="2023-01" db="EMBL/GenBank/DDBJ databases">
        <title>Analysis of 21 Apiospora genomes using comparative genomics revels a genus with tremendous synthesis potential of carbohydrate active enzymes and secondary metabolites.</title>
        <authorList>
            <person name="Sorensen T."/>
        </authorList>
    </citation>
    <scope>NUCLEOTIDE SEQUENCE [LARGE SCALE GENOMIC DNA]</scope>
    <source>
        <strain evidence="2 3">CBS 135458</strain>
    </source>
</reference>
<evidence type="ECO:0000313" key="3">
    <source>
        <dbReference type="Proteomes" id="UP001480595"/>
    </source>
</evidence>
<protein>
    <submittedName>
        <fullName evidence="2">Uncharacterized protein</fullName>
    </submittedName>
</protein>
<feature type="region of interest" description="Disordered" evidence="1">
    <location>
        <begin position="1"/>
        <end position="108"/>
    </location>
</feature>
<accession>A0ABR1SXK2</accession>
<dbReference type="GeneID" id="92099659"/>
<keyword evidence="3" id="KW-1185">Reference proteome</keyword>